<organism evidence="1 2">
    <name type="scientific">Eumeta variegata</name>
    <name type="common">Bagworm moth</name>
    <name type="synonym">Eumeta japonica</name>
    <dbReference type="NCBI Taxonomy" id="151549"/>
    <lineage>
        <taxon>Eukaryota</taxon>
        <taxon>Metazoa</taxon>
        <taxon>Ecdysozoa</taxon>
        <taxon>Arthropoda</taxon>
        <taxon>Hexapoda</taxon>
        <taxon>Insecta</taxon>
        <taxon>Pterygota</taxon>
        <taxon>Neoptera</taxon>
        <taxon>Endopterygota</taxon>
        <taxon>Lepidoptera</taxon>
        <taxon>Glossata</taxon>
        <taxon>Ditrysia</taxon>
        <taxon>Tineoidea</taxon>
        <taxon>Psychidae</taxon>
        <taxon>Oiketicinae</taxon>
        <taxon>Eumeta</taxon>
    </lineage>
</organism>
<dbReference type="Proteomes" id="UP000299102">
    <property type="component" value="Unassembled WGS sequence"/>
</dbReference>
<gene>
    <name evidence="1" type="ORF">EVAR_63010_1</name>
</gene>
<sequence>MAGTFAGAPCRHYNLDCLSRLISPEYRIMVFLRKATNGKLQEINFRGEAFDARRRRPMTRQQEPPTSEPFSIKSGRNVMRIYILCAGRFEQLLNGETALYGYTRRYFAYARAKKDASLSPAYCCGLITPIAEGLPCHSFIFETVAVTKRSPHPEQKICALSQARSV</sequence>
<accession>A0A4C1YS93</accession>
<keyword evidence="2" id="KW-1185">Reference proteome</keyword>
<name>A0A4C1YS93_EUMVA</name>
<evidence type="ECO:0000313" key="2">
    <source>
        <dbReference type="Proteomes" id="UP000299102"/>
    </source>
</evidence>
<comment type="caution">
    <text evidence="1">The sequence shown here is derived from an EMBL/GenBank/DDBJ whole genome shotgun (WGS) entry which is preliminary data.</text>
</comment>
<reference evidence="1 2" key="1">
    <citation type="journal article" date="2019" name="Commun. Biol.">
        <title>The bagworm genome reveals a unique fibroin gene that provides high tensile strength.</title>
        <authorList>
            <person name="Kono N."/>
            <person name="Nakamura H."/>
            <person name="Ohtoshi R."/>
            <person name="Tomita M."/>
            <person name="Numata K."/>
            <person name="Arakawa K."/>
        </authorList>
    </citation>
    <scope>NUCLEOTIDE SEQUENCE [LARGE SCALE GENOMIC DNA]</scope>
</reference>
<protein>
    <submittedName>
        <fullName evidence="1">Uncharacterized protein</fullName>
    </submittedName>
</protein>
<proteinExistence type="predicted"/>
<dbReference type="EMBL" id="BGZK01001396">
    <property type="protein sequence ID" value="GBP79008.1"/>
    <property type="molecule type" value="Genomic_DNA"/>
</dbReference>
<evidence type="ECO:0000313" key="1">
    <source>
        <dbReference type="EMBL" id="GBP79008.1"/>
    </source>
</evidence>
<dbReference type="AlphaFoldDB" id="A0A4C1YS93"/>